<sequence>MRFLLDMNQYFVITLSTDSASKLNESHLEGLWRMIRALVKHTDYAKSRTVCAAIHKTFKMIIDTEGPDEGLQLYPRFVGALHEMMESYDRLDWLHYKPLSPTTSLLLRLAARHDRYHEFLLIGIYNNDPEAYELFMNASLEAPTSKDEDNIASFVDDFARGVAHSTSPDAVEPWKDEAARKRCADWFLEREHFSRLVRQAGGWAEYWEREVLDEWHPRQNAWYYEEVERAVSEWKVAHPDTESSSSEDDSSQAEPTPEEQRNEHSHESAPPSHSGGPAGSSQLALVVDGQSAGFKYYFRRIRDFFGLRRSGTGDAGSAHELHQV</sequence>
<evidence type="ECO:0000256" key="1">
    <source>
        <dbReference type="SAM" id="MobiDB-lite"/>
    </source>
</evidence>
<protein>
    <submittedName>
        <fullName evidence="2">Uncharacterized protein</fullName>
    </submittedName>
</protein>
<dbReference type="Proteomes" id="UP000054007">
    <property type="component" value="Unassembled WGS sequence"/>
</dbReference>
<keyword evidence="3" id="KW-1185">Reference proteome</keyword>
<feature type="region of interest" description="Disordered" evidence="1">
    <location>
        <begin position="236"/>
        <end position="281"/>
    </location>
</feature>
<dbReference type="AlphaFoldDB" id="A0A0D7ATH8"/>
<name>A0A0D7ATH8_9AGAR</name>
<feature type="compositionally biased region" description="Low complexity" evidence="1">
    <location>
        <begin position="268"/>
        <end position="281"/>
    </location>
</feature>
<feature type="compositionally biased region" description="Basic and acidic residues" evidence="1">
    <location>
        <begin position="258"/>
        <end position="267"/>
    </location>
</feature>
<organism evidence="2 3">
    <name type="scientific">Cylindrobasidium torrendii FP15055 ss-10</name>
    <dbReference type="NCBI Taxonomy" id="1314674"/>
    <lineage>
        <taxon>Eukaryota</taxon>
        <taxon>Fungi</taxon>
        <taxon>Dikarya</taxon>
        <taxon>Basidiomycota</taxon>
        <taxon>Agaricomycotina</taxon>
        <taxon>Agaricomycetes</taxon>
        <taxon>Agaricomycetidae</taxon>
        <taxon>Agaricales</taxon>
        <taxon>Marasmiineae</taxon>
        <taxon>Physalacriaceae</taxon>
        <taxon>Cylindrobasidium</taxon>
    </lineage>
</organism>
<evidence type="ECO:0000313" key="2">
    <source>
        <dbReference type="EMBL" id="KIY61295.1"/>
    </source>
</evidence>
<evidence type="ECO:0000313" key="3">
    <source>
        <dbReference type="Proteomes" id="UP000054007"/>
    </source>
</evidence>
<reference evidence="2 3" key="1">
    <citation type="journal article" date="2015" name="Fungal Genet. Biol.">
        <title>Evolution of novel wood decay mechanisms in Agaricales revealed by the genome sequences of Fistulina hepatica and Cylindrobasidium torrendii.</title>
        <authorList>
            <person name="Floudas D."/>
            <person name="Held B.W."/>
            <person name="Riley R."/>
            <person name="Nagy L.G."/>
            <person name="Koehler G."/>
            <person name="Ransdell A.S."/>
            <person name="Younus H."/>
            <person name="Chow J."/>
            <person name="Chiniquy J."/>
            <person name="Lipzen A."/>
            <person name="Tritt A."/>
            <person name="Sun H."/>
            <person name="Haridas S."/>
            <person name="LaButti K."/>
            <person name="Ohm R.A."/>
            <person name="Kues U."/>
            <person name="Blanchette R.A."/>
            <person name="Grigoriev I.V."/>
            <person name="Minto R.E."/>
            <person name="Hibbett D.S."/>
        </authorList>
    </citation>
    <scope>NUCLEOTIDE SEQUENCE [LARGE SCALE GENOMIC DNA]</scope>
    <source>
        <strain evidence="2 3">FP15055 ss-10</strain>
    </source>
</reference>
<dbReference type="EMBL" id="KN880982">
    <property type="protein sequence ID" value="KIY61295.1"/>
    <property type="molecule type" value="Genomic_DNA"/>
</dbReference>
<proteinExistence type="predicted"/>
<accession>A0A0D7ATH8</accession>
<gene>
    <name evidence="2" type="ORF">CYLTODRAFT_427602</name>
</gene>